<keyword evidence="8" id="KW-0378">Hydrolase</keyword>
<dbReference type="GO" id="GO:0016757">
    <property type="term" value="F:glycosyltransferase activity"/>
    <property type="evidence" value="ECO:0007669"/>
    <property type="project" value="UniProtKB-ARBA"/>
</dbReference>
<evidence type="ECO:0000256" key="1">
    <source>
        <dbReference type="ARBA" id="ARBA00006768"/>
    </source>
</evidence>
<dbReference type="SUPFAM" id="SSF48208">
    <property type="entry name" value="Six-hairpin glycosidases"/>
    <property type="match status" value="1"/>
</dbReference>
<dbReference type="InterPro" id="IPR005194">
    <property type="entry name" value="Glyco_hydro_65_C"/>
</dbReference>
<dbReference type="Gene3D" id="2.60.420.10">
    <property type="entry name" value="Maltose phosphorylase, domain 3"/>
    <property type="match status" value="1"/>
</dbReference>
<evidence type="ECO:0000259" key="7">
    <source>
        <dbReference type="Pfam" id="PF03636"/>
    </source>
</evidence>
<organism evidence="8 9">
    <name type="scientific">Tessaracoccus antarcticus</name>
    <dbReference type="NCBI Taxonomy" id="2479848"/>
    <lineage>
        <taxon>Bacteria</taxon>
        <taxon>Bacillati</taxon>
        <taxon>Actinomycetota</taxon>
        <taxon>Actinomycetes</taxon>
        <taxon>Propionibacteriales</taxon>
        <taxon>Propionibacteriaceae</taxon>
        <taxon>Tessaracoccus</taxon>
    </lineage>
</organism>
<sequence length="789" mass="85660">MITHPAYTVEPWCLRETGLHLDLLAQSESLFALGNGHMGWRGNLDEGDPHGVPGSYLAGVYESRPLPYAEIGFGYPEAGQTVVNVTNGKPIRLLVNDHPFDVRYGELRSHERVLDFRSGLLSRSVEWVSPGGQAIAVRSTRLVSLVQRSMAAIHFEIESLGSTISVVLQSELVANEIGSSAFAPDAGDDPRSTADIGSVLVGEQHEHHDLRAYLLHSTAVSGLRVVAAMDHAVDAPDGVRTITETSPDLARVSVMVTLAPGQRLRLVKYVAHGWSGVRSRPALRDQAAAALSAAVHSGWDGLVSEQRAYLDDFWARADVEVDGDEAVQQAVRFGQFHILQAASRAEGRAIAAKGLTGPGYDGHAFWDTEIFVLPLLSHACPAAAVDALRWRRSILPLALERASQLGLAGAAFPWRTIAGHECSGYWPAGTAAFHVGADVAAAAIRHVDATGDLVFERDVALELLVQTARLWCSLGHHDTQGQFRIDGVTGPDEYSAVADNNVYTNLMAQQNLAAAAELALKYPVQAGRLRVTAPEIAAWRGAATAMYVPWDEALGVHPQADGFTHHQVWDFAATAPEQYPLLLHFHYFDLYRKQVVKQADLVLAMYLRPEAFTAEQKARNFAYYEAITVRDSSLSACVQSVLAAETGHIELAHDYLGEAALLDLNDLEHNTRSGLHLAALAGTWIALVPGLGGLREHGTVSFSPRLPERLTRLAINLAVRGRLLRVEITHEQTLYRLVKGEPLEVSHDGTIIQLNVAEPVRCPTSQPATITTLHQPAGRAPTRRGRDAP</sequence>
<dbReference type="PANTHER" id="PTHR11051">
    <property type="entry name" value="GLYCOSYL HYDROLASE-RELATED"/>
    <property type="match status" value="1"/>
</dbReference>
<dbReference type="EMBL" id="REFW01000002">
    <property type="protein sequence ID" value="RMB60309.1"/>
    <property type="molecule type" value="Genomic_DNA"/>
</dbReference>
<gene>
    <name evidence="8" type="ORF">EAX62_09675</name>
</gene>
<dbReference type="GO" id="GO:0005975">
    <property type="term" value="P:carbohydrate metabolic process"/>
    <property type="evidence" value="ECO:0007669"/>
    <property type="project" value="InterPro"/>
</dbReference>
<comment type="similarity">
    <text evidence="1">Belongs to the glycosyl hydrolase 65 family.</text>
</comment>
<dbReference type="Gene3D" id="1.50.10.10">
    <property type="match status" value="1"/>
</dbReference>
<dbReference type="Proteomes" id="UP000275256">
    <property type="component" value="Unassembled WGS sequence"/>
</dbReference>
<name>A0A3M0GGP0_9ACTN</name>
<evidence type="ECO:0000256" key="4">
    <source>
        <dbReference type="PIRSR" id="PIRSR036289-51"/>
    </source>
</evidence>
<evidence type="ECO:0000256" key="3">
    <source>
        <dbReference type="PIRSR" id="PIRSR036289-50"/>
    </source>
</evidence>
<dbReference type="SUPFAM" id="SSF74650">
    <property type="entry name" value="Galactose mutarotase-like"/>
    <property type="match status" value="1"/>
</dbReference>
<dbReference type="PANTHER" id="PTHR11051:SF13">
    <property type="entry name" value="GLYCOSYL TRANSFERASE"/>
    <property type="match status" value="1"/>
</dbReference>
<protein>
    <submittedName>
        <fullName evidence="8">Glycoside hydrolase family 65 protein</fullName>
    </submittedName>
</protein>
<feature type="binding site" evidence="4">
    <location>
        <begin position="597"/>
        <end position="598"/>
    </location>
    <ligand>
        <name>substrate</name>
    </ligand>
</feature>
<evidence type="ECO:0000259" key="5">
    <source>
        <dbReference type="Pfam" id="PF03632"/>
    </source>
</evidence>
<dbReference type="Gene3D" id="2.70.98.40">
    <property type="entry name" value="Glycoside hydrolase, family 65, N-terminal domain"/>
    <property type="match status" value="1"/>
</dbReference>
<dbReference type="InterPro" id="IPR012341">
    <property type="entry name" value="6hp_glycosidase-like_sf"/>
</dbReference>
<feature type="domain" description="Glycoside hydrolase family 65 central catalytic" evidence="5">
    <location>
        <begin position="332"/>
        <end position="684"/>
    </location>
</feature>
<dbReference type="OrthoDB" id="9816160at2"/>
<dbReference type="InterPro" id="IPR011013">
    <property type="entry name" value="Gal_mutarotase_sf_dom"/>
</dbReference>
<dbReference type="InterPro" id="IPR008928">
    <property type="entry name" value="6-hairpin_glycosidase_sf"/>
</dbReference>
<reference evidence="8 9" key="1">
    <citation type="submission" date="2018-10" db="EMBL/GenBank/DDBJ databases">
        <title>Tessaracoccus antarcticuss sp. nov., isolated from sediment.</title>
        <authorList>
            <person name="Zhou L.Y."/>
            <person name="Du Z.J."/>
        </authorList>
    </citation>
    <scope>NUCLEOTIDE SEQUENCE [LARGE SCALE GENOMIC DNA]</scope>
    <source>
        <strain evidence="8 9">JDX10</strain>
    </source>
</reference>
<evidence type="ECO:0000313" key="8">
    <source>
        <dbReference type="EMBL" id="RMB60309.1"/>
    </source>
</evidence>
<evidence type="ECO:0000256" key="2">
    <source>
        <dbReference type="ARBA" id="ARBA00023295"/>
    </source>
</evidence>
<feature type="active site" description="Proton donor" evidence="3">
    <location>
        <position position="493"/>
    </location>
</feature>
<dbReference type="InterPro" id="IPR017045">
    <property type="entry name" value="Malt_Pase/Glycosyl_Hdrlase"/>
</dbReference>
<dbReference type="GO" id="GO:0004553">
    <property type="term" value="F:hydrolase activity, hydrolyzing O-glycosyl compounds"/>
    <property type="evidence" value="ECO:0007669"/>
    <property type="project" value="TreeGrafter"/>
</dbReference>
<dbReference type="AlphaFoldDB" id="A0A3M0GGP0"/>
<feature type="domain" description="Glycoside hydrolase family 65 C-terminal" evidence="6">
    <location>
        <begin position="697"/>
        <end position="753"/>
    </location>
</feature>
<feature type="binding site" evidence="4">
    <location>
        <begin position="366"/>
        <end position="367"/>
    </location>
    <ligand>
        <name>substrate</name>
    </ligand>
</feature>
<accession>A0A3M0GGP0</accession>
<dbReference type="InterPro" id="IPR037018">
    <property type="entry name" value="GH65_N"/>
</dbReference>
<evidence type="ECO:0000259" key="6">
    <source>
        <dbReference type="Pfam" id="PF03633"/>
    </source>
</evidence>
<dbReference type="PIRSF" id="PIRSF036289">
    <property type="entry name" value="Glycosyl_hydrolase_malt_phosph"/>
    <property type="match status" value="1"/>
</dbReference>
<dbReference type="Pfam" id="PF03632">
    <property type="entry name" value="Glyco_hydro_65m"/>
    <property type="match status" value="1"/>
</dbReference>
<keyword evidence="9" id="KW-1185">Reference proteome</keyword>
<dbReference type="Pfam" id="PF03633">
    <property type="entry name" value="Glyco_hydro_65C"/>
    <property type="match status" value="1"/>
</dbReference>
<proteinExistence type="inferred from homology"/>
<dbReference type="Pfam" id="PF03636">
    <property type="entry name" value="Glyco_hydro_65N"/>
    <property type="match status" value="1"/>
</dbReference>
<dbReference type="RefSeq" id="WP_121901789.1">
    <property type="nucleotide sequence ID" value="NZ_REFW01000002.1"/>
</dbReference>
<comment type="caution">
    <text evidence="8">The sequence shown here is derived from an EMBL/GenBank/DDBJ whole genome shotgun (WGS) entry which is preliminary data.</text>
</comment>
<dbReference type="InterPro" id="IPR005195">
    <property type="entry name" value="Glyco_hydro_65_M"/>
</dbReference>
<dbReference type="InterPro" id="IPR005196">
    <property type="entry name" value="Glyco_hydro_65_N"/>
</dbReference>
<evidence type="ECO:0000313" key="9">
    <source>
        <dbReference type="Proteomes" id="UP000275256"/>
    </source>
</evidence>
<dbReference type="GO" id="GO:0030246">
    <property type="term" value="F:carbohydrate binding"/>
    <property type="evidence" value="ECO:0007669"/>
    <property type="project" value="InterPro"/>
</dbReference>
<keyword evidence="2" id="KW-0326">Glycosidase</keyword>
<feature type="domain" description="Glycoside hydrolase family 65 N-terminal" evidence="7">
    <location>
        <begin position="16"/>
        <end position="275"/>
    </location>
</feature>